<protein>
    <recommendedName>
        <fullName evidence="4">ATP synthase I chain</fullName>
    </recommendedName>
</protein>
<dbReference type="OrthoDB" id="15417at2"/>
<name>A0A521B6V4_9BACT</name>
<feature type="transmembrane region" description="Helical" evidence="1">
    <location>
        <begin position="7"/>
        <end position="29"/>
    </location>
</feature>
<gene>
    <name evidence="2" type="ORF">SAMN06269117_10437</name>
</gene>
<sequence length="127" mass="14619">MREFKSFLSLFIKIEVFLFLLGLVVSVLLKGFSVFSLSFVLGYAVVAVDYFQLVRFSKRLPELVRLGVFPKSGFMWRYLSVLLILVGFSLFTPVDFFAIISAVALSQIGLFLAVLVHRKEWRKWKEA</sequence>
<evidence type="ECO:0000313" key="2">
    <source>
        <dbReference type="EMBL" id="SMO42803.1"/>
    </source>
</evidence>
<keyword evidence="1" id="KW-1133">Transmembrane helix</keyword>
<feature type="transmembrane region" description="Helical" evidence="1">
    <location>
        <begin position="97"/>
        <end position="116"/>
    </location>
</feature>
<evidence type="ECO:0000313" key="3">
    <source>
        <dbReference type="Proteomes" id="UP000317315"/>
    </source>
</evidence>
<feature type="transmembrane region" description="Helical" evidence="1">
    <location>
        <begin position="74"/>
        <end position="91"/>
    </location>
</feature>
<dbReference type="Proteomes" id="UP000317315">
    <property type="component" value="Unassembled WGS sequence"/>
</dbReference>
<dbReference type="AlphaFoldDB" id="A0A521B6V4"/>
<evidence type="ECO:0000256" key="1">
    <source>
        <dbReference type="SAM" id="Phobius"/>
    </source>
</evidence>
<feature type="transmembrane region" description="Helical" evidence="1">
    <location>
        <begin position="35"/>
        <end position="53"/>
    </location>
</feature>
<proteinExistence type="predicted"/>
<reference evidence="2 3" key="1">
    <citation type="submission" date="2017-05" db="EMBL/GenBank/DDBJ databases">
        <authorList>
            <person name="Varghese N."/>
            <person name="Submissions S."/>
        </authorList>
    </citation>
    <scope>NUCLEOTIDE SEQUENCE [LARGE SCALE GENOMIC DNA]</scope>
    <source>
        <strain evidence="2 3">DSM 16304</strain>
    </source>
</reference>
<accession>A0A521B6V4</accession>
<dbReference type="RefSeq" id="WP_142934120.1">
    <property type="nucleotide sequence ID" value="NZ_FXTM01000004.1"/>
</dbReference>
<evidence type="ECO:0008006" key="4">
    <source>
        <dbReference type="Google" id="ProtNLM"/>
    </source>
</evidence>
<organism evidence="2 3">
    <name type="scientific">Balnearium lithotrophicum</name>
    <dbReference type="NCBI Taxonomy" id="223788"/>
    <lineage>
        <taxon>Bacteria</taxon>
        <taxon>Pseudomonadati</taxon>
        <taxon>Aquificota</taxon>
        <taxon>Aquificia</taxon>
        <taxon>Desulfurobacteriales</taxon>
        <taxon>Desulfurobacteriaceae</taxon>
        <taxon>Balnearium</taxon>
    </lineage>
</organism>
<keyword evidence="1" id="KW-0472">Membrane</keyword>
<keyword evidence="3" id="KW-1185">Reference proteome</keyword>
<keyword evidence="1" id="KW-0812">Transmembrane</keyword>
<dbReference type="EMBL" id="FXTM01000004">
    <property type="protein sequence ID" value="SMO42803.1"/>
    <property type="molecule type" value="Genomic_DNA"/>
</dbReference>